<dbReference type="RefSeq" id="WP_117001676.1">
    <property type="nucleotide sequence ID" value="NZ_BMJS01000004.1"/>
</dbReference>
<feature type="coiled-coil region" evidence="1">
    <location>
        <begin position="43"/>
        <end position="70"/>
    </location>
</feature>
<keyword evidence="5" id="KW-1185">Reference proteome</keyword>
<comment type="caution">
    <text evidence="4">The sequence shown here is derived from an EMBL/GenBank/DDBJ whole genome shotgun (WGS) entry which is preliminary data.</text>
</comment>
<evidence type="ECO:0000313" key="5">
    <source>
        <dbReference type="Proteomes" id="UP000636949"/>
    </source>
</evidence>
<evidence type="ECO:0000256" key="2">
    <source>
        <dbReference type="SAM" id="MobiDB-lite"/>
    </source>
</evidence>
<feature type="region of interest" description="Disordered" evidence="2">
    <location>
        <begin position="91"/>
        <end position="111"/>
    </location>
</feature>
<reference evidence="4" key="2">
    <citation type="submission" date="2020-09" db="EMBL/GenBank/DDBJ databases">
        <authorList>
            <person name="Sun Q."/>
            <person name="Zhou Y."/>
        </authorList>
    </citation>
    <scope>NUCLEOTIDE SEQUENCE</scope>
    <source>
        <strain evidence="4">CGMCC 1.15758</strain>
    </source>
</reference>
<name>A0A8J2Z3M2_9GAMM</name>
<evidence type="ECO:0008006" key="6">
    <source>
        <dbReference type="Google" id="ProtNLM"/>
    </source>
</evidence>
<gene>
    <name evidence="4" type="ORF">GCM10010995_06470</name>
</gene>
<evidence type="ECO:0000313" key="4">
    <source>
        <dbReference type="EMBL" id="GGF92006.1"/>
    </source>
</evidence>
<organism evidence="4 5">
    <name type="scientific">Cysteiniphilum litorale</name>
    <dbReference type="NCBI Taxonomy" id="2056700"/>
    <lineage>
        <taxon>Bacteria</taxon>
        <taxon>Pseudomonadati</taxon>
        <taxon>Pseudomonadota</taxon>
        <taxon>Gammaproteobacteria</taxon>
        <taxon>Thiotrichales</taxon>
        <taxon>Fastidiosibacteraceae</taxon>
        <taxon>Cysteiniphilum</taxon>
    </lineage>
</organism>
<evidence type="ECO:0000256" key="3">
    <source>
        <dbReference type="SAM" id="SignalP"/>
    </source>
</evidence>
<sequence>MHKNILALSITIICYGCSNIAVANDVNTEYADSMDQLSQSLNLQEMKNKIDKAKLDNLKLNNQIKKAKDGDFSNVEQPTAYTQTSASQPIYTPFVNNSQEDKQKTNKPKEGSPSFSLFQIYGVEDNLKALIQNNNEVLPVETGQVISGVWKVTKINPLEVILENKKTKQKIYLYPSTDPVMDIPTEDNKSR</sequence>
<dbReference type="AlphaFoldDB" id="A0A8J2Z3M2"/>
<feature type="compositionally biased region" description="Basic and acidic residues" evidence="2">
    <location>
        <begin position="99"/>
        <end position="110"/>
    </location>
</feature>
<proteinExistence type="predicted"/>
<keyword evidence="1" id="KW-0175">Coiled coil</keyword>
<feature type="signal peptide" evidence="3">
    <location>
        <begin position="1"/>
        <end position="23"/>
    </location>
</feature>
<dbReference type="EMBL" id="BMJS01000004">
    <property type="protein sequence ID" value="GGF92006.1"/>
    <property type="molecule type" value="Genomic_DNA"/>
</dbReference>
<dbReference type="Proteomes" id="UP000636949">
    <property type="component" value="Unassembled WGS sequence"/>
</dbReference>
<keyword evidence="3" id="KW-0732">Signal</keyword>
<reference evidence="4" key="1">
    <citation type="journal article" date="2014" name="Int. J. Syst. Evol. Microbiol.">
        <title>Complete genome sequence of Corynebacterium casei LMG S-19264T (=DSM 44701T), isolated from a smear-ripened cheese.</title>
        <authorList>
            <consortium name="US DOE Joint Genome Institute (JGI-PGF)"/>
            <person name="Walter F."/>
            <person name="Albersmeier A."/>
            <person name="Kalinowski J."/>
            <person name="Ruckert C."/>
        </authorList>
    </citation>
    <scope>NUCLEOTIDE SEQUENCE</scope>
    <source>
        <strain evidence="4">CGMCC 1.15758</strain>
    </source>
</reference>
<feature type="chain" id="PRO_5035149076" description="Type IV pilus biogenesis protein PilP" evidence="3">
    <location>
        <begin position="24"/>
        <end position="191"/>
    </location>
</feature>
<accession>A0A8J2Z3M2</accession>
<evidence type="ECO:0000256" key="1">
    <source>
        <dbReference type="SAM" id="Coils"/>
    </source>
</evidence>
<protein>
    <recommendedName>
        <fullName evidence="6">Type IV pilus biogenesis protein PilP</fullName>
    </recommendedName>
</protein>